<feature type="region of interest" description="Disordered" evidence="1">
    <location>
        <begin position="133"/>
        <end position="157"/>
    </location>
</feature>
<protein>
    <recommendedName>
        <fullName evidence="3">DUF4440 domain-containing protein</fullName>
    </recommendedName>
</protein>
<keyword evidence="5" id="KW-1185">Reference proteome</keyword>
<name>A0ABT9T262_9GAMM</name>
<feature type="compositionally biased region" description="Pro residues" evidence="1">
    <location>
        <begin position="137"/>
        <end position="157"/>
    </location>
</feature>
<gene>
    <name evidence="4" type="ORF">J2T07_003578</name>
</gene>
<keyword evidence="2" id="KW-0732">Signal</keyword>
<dbReference type="InterPro" id="IPR027843">
    <property type="entry name" value="DUF4440"/>
</dbReference>
<organism evidence="4 5">
    <name type="scientific">Luteibacter jiangsuensis</name>
    <dbReference type="NCBI Taxonomy" id="637577"/>
    <lineage>
        <taxon>Bacteria</taxon>
        <taxon>Pseudomonadati</taxon>
        <taxon>Pseudomonadota</taxon>
        <taxon>Gammaproteobacteria</taxon>
        <taxon>Lysobacterales</taxon>
        <taxon>Rhodanobacteraceae</taxon>
        <taxon>Luteibacter</taxon>
    </lineage>
</organism>
<dbReference type="InterPro" id="IPR032710">
    <property type="entry name" value="NTF2-like_dom_sf"/>
</dbReference>
<evidence type="ECO:0000259" key="3">
    <source>
        <dbReference type="Pfam" id="PF14534"/>
    </source>
</evidence>
<sequence length="157" mass="16478">MSPYRTALLSLALLPVAGTAAAAEGTPEAAVARYVKAEHDFDLPALRAILLPNFVEVSPRGEVDEHDAVLGFYAPEKKGEVPPTSLDDVKARVHGNSAFVTGTVVFTVKGMQRRLTLGASVVKGADGWRMASAQYTPVPPKTPPLPPVSPQPPVNGG</sequence>
<dbReference type="SUPFAM" id="SSF54427">
    <property type="entry name" value="NTF2-like"/>
    <property type="match status" value="1"/>
</dbReference>
<dbReference type="Proteomes" id="UP001237737">
    <property type="component" value="Unassembled WGS sequence"/>
</dbReference>
<feature type="domain" description="DUF4440" evidence="3">
    <location>
        <begin position="29"/>
        <end position="130"/>
    </location>
</feature>
<comment type="caution">
    <text evidence="4">The sequence shown here is derived from an EMBL/GenBank/DDBJ whole genome shotgun (WGS) entry which is preliminary data.</text>
</comment>
<evidence type="ECO:0000313" key="5">
    <source>
        <dbReference type="Proteomes" id="UP001237737"/>
    </source>
</evidence>
<proteinExistence type="predicted"/>
<feature type="signal peptide" evidence="2">
    <location>
        <begin position="1"/>
        <end position="22"/>
    </location>
</feature>
<evidence type="ECO:0000313" key="4">
    <source>
        <dbReference type="EMBL" id="MDQ0011368.1"/>
    </source>
</evidence>
<evidence type="ECO:0000256" key="2">
    <source>
        <dbReference type="SAM" id="SignalP"/>
    </source>
</evidence>
<reference evidence="4 5" key="1">
    <citation type="submission" date="2023-07" db="EMBL/GenBank/DDBJ databases">
        <title>Sorghum-associated microbial communities from plants grown in Nebraska, USA.</title>
        <authorList>
            <person name="Schachtman D."/>
        </authorList>
    </citation>
    <scope>NUCLEOTIDE SEQUENCE [LARGE SCALE GENOMIC DNA]</scope>
    <source>
        <strain evidence="4 5">CC60</strain>
    </source>
</reference>
<dbReference type="Gene3D" id="3.10.450.50">
    <property type="match status" value="1"/>
</dbReference>
<accession>A0ABT9T262</accession>
<dbReference type="Pfam" id="PF14534">
    <property type="entry name" value="DUF4440"/>
    <property type="match status" value="1"/>
</dbReference>
<dbReference type="RefSeq" id="WP_306851781.1">
    <property type="nucleotide sequence ID" value="NZ_JAUSSK010000005.1"/>
</dbReference>
<feature type="chain" id="PRO_5046666518" description="DUF4440 domain-containing protein" evidence="2">
    <location>
        <begin position="23"/>
        <end position="157"/>
    </location>
</feature>
<evidence type="ECO:0000256" key="1">
    <source>
        <dbReference type="SAM" id="MobiDB-lite"/>
    </source>
</evidence>
<dbReference type="EMBL" id="JAUSSK010000005">
    <property type="protein sequence ID" value="MDQ0011368.1"/>
    <property type="molecule type" value="Genomic_DNA"/>
</dbReference>